<comment type="subcellular location">
    <subcellularLocation>
        <location evidence="9">Cell membrane</location>
        <topology evidence="9">Single-pass membrane protein</topology>
    </subcellularLocation>
    <subcellularLocation>
        <location evidence="1">Membrane</location>
        <topology evidence="1">Single-pass membrane protein</topology>
    </subcellularLocation>
</comment>
<name>A0A1E3VUP6_9HYPH</name>
<keyword evidence="13" id="KW-1185">Reference proteome</keyword>
<feature type="transmembrane region" description="Helical" evidence="11">
    <location>
        <begin position="6"/>
        <end position="22"/>
    </location>
</feature>
<sequence length="156" mass="16696">MLDIGWSELLVVAVVAIVVVGPKDLPKLMRSFGFYAGKLRRAASDFQRQFDEAMAESEADEVRKNIEAIRSGMGGTVDLDAPTNKPVMMPTPAPAAIEEAIVPPLPKPKPKPKAKQAAKREALAKPKAASKATAKAKTPAKRKTTAKRSAKAEPKP</sequence>
<dbReference type="InterPro" id="IPR018448">
    <property type="entry name" value="TatB"/>
</dbReference>
<evidence type="ECO:0000256" key="6">
    <source>
        <dbReference type="ARBA" id="ARBA00022989"/>
    </source>
</evidence>
<evidence type="ECO:0000256" key="5">
    <source>
        <dbReference type="ARBA" id="ARBA00022927"/>
    </source>
</evidence>
<keyword evidence="6 9" id="KW-1133">Transmembrane helix</keyword>
<evidence type="ECO:0000313" key="12">
    <source>
        <dbReference type="EMBL" id="ODR97001.1"/>
    </source>
</evidence>
<dbReference type="EMBL" id="LPWF01000027">
    <property type="protein sequence ID" value="ODR97001.1"/>
    <property type="molecule type" value="Genomic_DNA"/>
</dbReference>
<evidence type="ECO:0000256" key="11">
    <source>
        <dbReference type="SAM" id="Phobius"/>
    </source>
</evidence>
<feature type="compositionally biased region" description="Low complexity" evidence="10">
    <location>
        <begin position="125"/>
        <end position="137"/>
    </location>
</feature>
<dbReference type="PANTHER" id="PTHR33162">
    <property type="entry name" value="SEC-INDEPENDENT PROTEIN TRANSLOCASE PROTEIN TATA, CHLOROPLASTIC"/>
    <property type="match status" value="1"/>
</dbReference>
<proteinExistence type="inferred from homology"/>
<dbReference type="AlphaFoldDB" id="A0A1E3VUP6"/>
<dbReference type="Pfam" id="PF02416">
    <property type="entry name" value="TatA_B_E"/>
    <property type="match status" value="1"/>
</dbReference>
<gene>
    <name evidence="9" type="primary">tatB</name>
    <name evidence="12" type="ORF">AUC69_12775</name>
</gene>
<dbReference type="Gene3D" id="1.20.5.3310">
    <property type="match status" value="1"/>
</dbReference>
<protein>
    <recommendedName>
        <fullName evidence="9">Sec-independent protein translocase protein TatB</fullName>
    </recommendedName>
</protein>
<evidence type="ECO:0000256" key="8">
    <source>
        <dbReference type="ARBA" id="ARBA00023136"/>
    </source>
</evidence>
<comment type="function">
    <text evidence="9">Part of the twin-arginine translocation (Tat) system that transports large folded proteins containing a characteristic twin-arginine motif in their signal peptide across membranes. Together with TatC, TatB is part of a receptor directly interacting with Tat signal peptides. TatB may form an oligomeric binding site that transiently accommodates folded Tat precursor proteins before their translocation.</text>
</comment>
<keyword evidence="4 9" id="KW-0812">Transmembrane</keyword>
<evidence type="ECO:0000313" key="13">
    <source>
        <dbReference type="Proteomes" id="UP000094472"/>
    </source>
</evidence>
<keyword evidence="7 9" id="KW-0811">Translocation</keyword>
<feature type="compositionally biased region" description="Basic residues" evidence="10">
    <location>
        <begin position="108"/>
        <end position="117"/>
    </location>
</feature>
<evidence type="ECO:0000256" key="9">
    <source>
        <dbReference type="HAMAP-Rule" id="MF_00237"/>
    </source>
</evidence>
<comment type="subunit">
    <text evidence="9">The Tat system comprises two distinct complexes: a TatABC complex, containing multiple copies of TatA, TatB and TatC subunits, and a separate TatA complex, containing only TatA subunits. Substrates initially bind to the TatABC complex, which probably triggers association of the separate TatA complex to form the active translocon.</text>
</comment>
<dbReference type="Proteomes" id="UP000094472">
    <property type="component" value="Unassembled WGS sequence"/>
</dbReference>
<dbReference type="GO" id="GO:0008320">
    <property type="term" value="F:protein transmembrane transporter activity"/>
    <property type="evidence" value="ECO:0007669"/>
    <property type="project" value="UniProtKB-UniRule"/>
</dbReference>
<reference evidence="12 13" key="1">
    <citation type="journal article" date="2016" name="Environ. Microbiol.">
        <title>New Methyloceanibacter diversity from North Sea sediments includes methanotroph containing solely the soluble methane monooxygenase.</title>
        <authorList>
            <person name="Vekeman B."/>
            <person name="Kerckhof F.M."/>
            <person name="Cremers G."/>
            <person name="de Vos P."/>
            <person name="Vandamme P."/>
            <person name="Boon N."/>
            <person name="Op den Camp H.J."/>
            <person name="Heylen K."/>
        </authorList>
    </citation>
    <scope>NUCLEOTIDE SEQUENCE [LARGE SCALE GENOMIC DNA]</scope>
    <source>
        <strain evidence="12 13">R-67175</strain>
    </source>
</reference>
<evidence type="ECO:0000256" key="10">
    <source>
        <dbReference type="SAM" id="MobiDB-lite"/>
    </source>
</evidence>
<dbReference type="InterPro" id="IPR003369">
    <property type="entry name" value="TatA/B/E"/>
</dbReference>
<dbReference type="HAMAP" id="MF_00237">
    <property type="entry name" value="TatB"/>
    <property type="match status" value="1"/>
</dbReference>
<dbReference type="RefSeq" id="WP_069442029.1">
    <property type="nucleotide sequence ID" value="NZ_LPWF01000027.1"/>
</dbReference>
<organism evidence="12 13">
    <name type="scientific">Methyloceanibacter superfactus</name>
    <dbReference type="NCBI Taxonomy" id="1774969"/>
    <lineage>
        <taxon>Bacteria</taxon>
        <taxon>Pseudomonadati</taxon>
        <taxon>Pseudomonadota</taxon>
        <taxon>Alphaproteobacteria</taxon>
        <taxon>Hyphomicrobiales</taxon>
        <taxon>Hyphomicrobiaceae</taxon>
        <taxon>Methyloceanibacter</taxon>
    </lineage>
</organism>
<dbReference type="GO" id="GO:0043953">
    <property type="term" value="P:protein transport by the Tat complex"/>
    <property type="evidence" value="ECO:0007669"/>
    <property type="project" value="UniProtKB-UniRule"/>
</dbReference>
<keyword evidence="8 9" id="KW-0472">Membrane</keyword>
<comment type="similarity">
    <text evidence="9">Belongs to the TatB family.</text>
</comment>
<dbReference type="PANTHER" id="PTHR33162:SF1">
    <property type="entry name" value="SEC-INDEPENDENT PROTEIN TRANSLOCASE PROTEIN TATA, CHLOROPLASTIC"/>
    <property type="match status" value="1"/>
</dbReference>
<dbReference type="STRING" id="1774969.AUC69_12775"/>
<keyword evidence="2 9" id="KW-0813">Transport</keyword>
<evidence type="ECO:0000256" key="3">
    <source>
        <dbReference type="ARBA" id="ARBA00022475"/>
    </source>
</evidence>
<dbReference type="NCBIfam" id="TIGR01410">
    <property type="entry name" value="tatB"/>
    <property type="match status" value="1"/>
</dbReference>
<evidence type="ECO:0000256" key="7">
    <source>
        <dbReference type="ARBA" id="ARBA00023010"/>
    </source>
</evidence>
<evidence type="ECO:0000256" key="4">
    <source>
        <dbReference type="ARBA" id="ARBA00022692"/>
    </source>
</evidence>
<feature type="compositionally biased region" description="Basic residues" evidence="10">
    <location>
        <begin position="138"/>
        <end position="149"/>
    </location>
</feature>
<evidence type="ECO:0000256" key="1">
    <source>
        <dbReference type="ARBA" id="ARBA00004167"/>
    </source>
</evidence>
<comment type="caution">
    <text evidence="12">The sequence shown here is derived from an EMBL/GenBank/DDBJ whole genome shotgun (WGS) entry which is preliminary data.</text>
</comment>
<keyword evidence="5 9" id="KW-0653">Protein transport</keyword>
<dbReference type="PRINTS" id="PR01506">
    <property type="entry name" value="TATBPROTEIN"/>
</dbReference>
<dbReference type="GO" id="GO:0033281">
    <property type="term" value="C:TAT protein transport complex"/>
    <property type="evidence" value="ECO:0007669"/>
    <property type="project" value="UniProtKB-UniRule"/>
</dbReference>
<feature type="region of interest" description="Disordered" evidence="10">
    <location>
        <begin position="98"/>
        <end position="156"/>
    </location>
</feature>
<evidence type="ECO:0000256" key="2">
    <source>
        <dbReference type="ARBA" id="ARBA00022448"/>
    </source>
</evidence>
<keyword evidence="3 9" id="KW-1003">Cell membrane</keyword>
<accession>A0A1E3VUP6</accession>